<feature type="region of interest" description="Disordered" evidence="1">
    <location>
        <begin position="63"/>
        <end position="298"/>
    </location>
</feature>
<feature type="compositionally biased region" description="Low complexity" evidence="1">
    <location>
        <begin position="68"/>
        <end position="78"/>
    </location>
</feature>
<evidence type="ECO:0000256" key="1">
    <source>
        <dbReference type="SAM" id="MobiDB-lite"/>
    </source>
</evidence>
<dbReference type="OrthoDB" id="10545103at2759"/>
<sequence length="298" mass="32381">MDLKSITALLTNQESIFRTILSSASSSISGNALKAKLTQHYINLVLITRDRFPLSGLTLDDPFEFDSDSPPLSSSNSKSRSRKRRNRTPPIEGQMTAVPVEKGTSSSGSQRWQKAGGSNLFSGRGGGAKTTNRNKRSGKGVAVSVVNLLDTTDDENADDSAGSAAEDEEDENSIFVIERKIKKAKRGRGSKRDRNGLSREEKEKERSRGRKSGMGMSGLMVLTESTKRDGTGALREADEETASGFEGGREGEDGDREMEEGLMYADNDDEAVQIEGGFEGESENENEGESPSKRRRSV</sequence>
<feature type="compositionally biased region" description="Polar residues" evidence="1">
    <location>
        <begin position="103"/>
        <end position="112"/>
    </location>
</feature>
<proteinExistence type="predicted"/>
<organism evidence="2 3">
    <name type="scientific">Hyaloscypha bicolor E</name>
    <dbReference type="NCBI Taxonomy" id="1095630"/>
    <lineage>
        <taxon>Eukaryota</taxon>
        <taxon>Fungi</taxon>
        <taxon>Dikarya</taxon>
        <taxon>Ascomycota</taxon>
        <taxon>Pezizomycotina</taxon>
        <taxon>Leotiomycetes</taxon>
        <taxon>Helotiales</taxon>
        <taxon>Hyaloscyphaceae</taxon>
        <taxon>Hyaloscypha</taxon>
        <taxon>Hyaloscypha bicolor</taxon>
    </lineage>
</organism>
<evidence type="ECO:0000313" key="2">
    <source>
        <dbReference type="EMBL" id="PMD63514.1"/>
    </source>
</evidence>
<dbReference type="EMBL" id="KZ613780">
    <property type="protein sequence ID" value="PMD63514.1"/>
    <property type="molecule type" value="Genomic_DNA"/>
</dbReference>
<evidence type="ECO:0000313" key="3">
    <source>
        <dbReference type="Proteomes" id="UP000235371"/>
    </source>
</evidence>
<reference evidence="2 3" key="1">
    <citation type="submission" date="2016-04" db="EMBL/GenBank/DDBJ databases">
        <title>A degradative enzymes factory behind the ericoid mycorrhizal symbiosis.</title>
        <authorList>
            <consortium name="DOE Joint Genome Institute"/>
            <person name="Martino E."/>
            <person name="Morin E."/>
            <person name="Grelet G."/>
            <person name="Kuo A."/>
            <person name="Kohler A."/>
            <person name="Daghino S."/>
            <person name="Barry K."/>
            <person name="Choi C."/>
            <person name="Cichocki N."/>
            <person name="Clum A."/>
            <person name="Copeland A."/>
            <person name="Hainaut M."/>
            <person name="Haridas S."/>
            <person name="Labutti K."/>
            <person name="Lindquist E."/>
            <person name="Lipzen A."/>
            <person name="Khouja H.-R."/>
            <person name="Murat C."/>
            <person name="Ohm R."/>
            <person name="Olson A."/>
            <person name="Spatafora J."/>
            <person name="Veneault-Fourrey C."/>
            <person name="Henrissat B."/>
            <person name="Grigoriev I."/>
            <person name="Martin F."/>
            <person name="Perotto S."/>
        </authorList>
    </citation>
    <scope>NUCLEOTIDE SEQUENCE [LARGE SCALE GENOMIC DNA]</scope>
    <source>
        <strain evidence="2 3">E</strain>
    </source>
</reference>
<keyword evidence="3" id="KW-1185">Reference proteome</keyword>
<dbReference type="AlphaFoldDB" id="A0A2J6TKH2"/>
<feature type="compositionally biased region" description="Acidic residues" evidence="1">
    <location>
        <begin position="252"/>
        <end position="288"/>
    </location>
</feature>
<feature type="compositionally biased region" description="Basic residues" evidence="1">
    <location>
        <begin position="180"/>
        <end position="189"/>
    </location>
</feature>
<protein>
    <submittedName>
        <fullName evidence="2">Uncharacterized protein</fullName>
    </submittedName>
</protein>
<feature type="compositionally biased region" description="Basic and acidic residues" evidence="1">
    <location>
        <begin position="190"/>
        <end position="206"/>
    </location>
</feature>
<accession>A0A2J6TKH2</accession>
<dbReference type="GeneID" id="36594599"/>
<dbReference type="Proteomes" id="UP000235371">
    <property type="component" value="Unassembled WGS sequence"/>
</dbReference>
<dbReference type="InParanoid" id="A0A2J6TKH2"/>
<name>A0A2J6TKH2_9HELO</name>
<dbReference type="RefSeq" id="XP_024740418.1">
    <property type="nucleotide sequence ID" value="XM_024886522.1"/>
</dbReference>
<gene>
    <name evidence="2" type="ORF">K444DRAFT_660983</name>
</gene>